<dbReference type="InterPro" id="IPR045254">
    <property type="entry name" value="Nit1/2_C-N_Hydrolase"/>
</dbReference>
<evidence type="ECO:0000259" key="3">
    <source>
        <dbReference type="PROSITE" id="PS50263"/>
    </source>
</evidence>
<feature type="domain" description="CN hydrolase" evidence="3">
    <location>
        <begin position="4"/>
        <end position="252"/>
    </location>
</feature>
<name>A0A916TNA2_9HYPH</name>
<proteinExistence type="inferred from homology"/>
<accession>A0A916TNA2</accession>
<sequence>MQEFVAACVQLRSGRSVEENLDVAERLICSAAEKGARYIQTPEMTNVLVRSREELFDRIAPEEDDPFVRAFARLAKRLGIYLHAGSLAIRAGEARAVNRAFVFGPGGETLARYDKIHMFDVDLPDGESWRESATYNPGECAILVDLPLMKLGLGICYDVRFPDLFRAQALHGAQVLTAPAAFTRQTGKAHWHVLQRARAIENGAFMISAAQGGQHEDGRQTFGHSVIVDPWGQICAECDNGEPGFITAAIDLKMVGKARRSIPNLSNTRPFTMKNVAVARPEELTS</sequence>
<dbReference type="CDD" id="cd07572">
    <property type="entry name" value="nit"/>
    <property type="match status" value="1"/>
</dbReference>
<dbReference type="PROSITE" id="PS01227">
    <property type="entry name" value="UPF0012"/>
    <property type="match status" value="1"/>
</dbReference>
<dbReference type="Gene3D" id="3.60.110.10">
    <property type="entry name" value="Carbon-nitrogen hydrolase"/>
    <property type="match status" value="1"/>
</dbReference>
<reference evidence="4" key="2">
    <citation type="submission" date="2020-09" db="EMBL/GenBank/DDBJ databases">
        <authorList>
            <person name="Sun Q."/>
            <person name="Zhou Y."/>
        </authorList>
    </citation>
    <scope>NUCLEOTIDE SEQUENCE</scope>
    <source>
        <strain evidence="4">CGMCC 1.12426</strain>
    </source>
</reference>
<evidence type="ECO:0000256" key="2">
    <source>
        <dbReference type="ARBA" id="ARBA00022801"/>
    </source>
</evidence>
<dbReference type="SUPFAM" id="SSF56317">
    <property type="entry name" value="Carbon-nitrogen hydrolase"/>
    <property type="match status" value="1"/>
</dbReference>
<evidence type="ECO:0000313" key="4">
    <source>
        <dbReference type="EMBL" id="GGB61460.1"/>
    </source>
</evidence>
<dbReference type="GO" id="GO:0016811">
    <property type="term" value="F:hydrolase activity, acting on carbon-nitrogen (but not peptide) bonds, in linear amides"/>
    <property type="evidence" value="ECO:0007669"/>
    <property type="project" value="InterPro"/>
</dbReference>
<keyword evidence="5" id="KW-1185">Reference proteome</keyword>
<dbReference type="InterPro" id="IPR001110">
    <property type="entry name" value="UPF0012_CS"/>
</dbReference>
<dbReference type="PANTHER" id="PTHR23088:SF27">
    <property type="entry name" value="DEAMINATED GLUTATHIONE AMIDASE"/>
    <property type="match status" value="1"/>
</dbReference>
<dbReference type="InterPro" id="IPR036526">
    <property type="entry name" value="C-N_Hydrolase_sf"/>
</dbReference>
<dbReference type="Pfam" id="PF00795">
    <property type="entry name" value="CN_hydrolase"/>
    <property type="match status" value="1"/>
</dbReference>
<dbReference type="RefSeq" id="WP_150497614.1">
    <property type="nucleotide sequence ID" value="NZ_BMFA01000015.1"/>
</dbReference>
<dbReference type="EMBL" id="BMFA01000015">
    <property type="protein sequence ID" value="GGB61460.1"/>
    <property type="molecule type" value="Genomic_DNA"/>
</dbReference>
<comment type="caution">
    <text evidence="4">The sequence shown here is derived from an EMBL/GenBank/DDBJ whole genome shotgun (WGS) entry which is preliminary data.</text>
</comment>
<gene>
    <name evidence="4" type="ORF">GCM10011316_36780</name>
</gene>
<evidence type="ECO:0000313" key="5">
    <source>
        <dbReference type="Proteomes" id="UP000605148"/>
    </source>
</evidence>
<dbReference type="OrthoDB" id="9811121at2"/>
<dbReference type="PANTHER" id="PTHR23088">
    <property type="entry name" value="NITRILASE-RELATED"/>
    <property type="match status" value="1"/>
</dbReference>
<dbReference type="Proteomes" id="UP000605148">
    <property type="component" value="Unassembled WGS sequence"/>
</dbReference>
<comment type="similarity">
    <text evidence="1">Belongs to the carbon-nitrogen hydrolase superfamily. NIT1/NIT2 family.</text>
</comment>
<dbReference type="InterPro" id="IPR003010">
    <property type="entry name" value="C-N_Hydrolase"/>
</dbReference>
<protein>
    <submittedName>
        <fullName evidence="4">Amidohydrolase</fullName>
    </submittedName>
</protein>
<dbReference type="PROSITE" id="PS50263">
    <property type="entry name" value="CN_HYDROLASE"/>
    <property type="match status" value="1"/>
</dbReference>
<keyword evidence="2" id="KW-0378">Hydrolase</keyword>
<reference evidence="4" key="1">
    <citation type="journal article" date="2014" name="Int. J. Syst. Evol. Microbiol.">
        <title>Complete genome sequence of Corynebacterium casei LMG S-19264T (=DSM 44701T), isolated from a smear-ripened cheese.</title>
        <authorList>
            <consortium name="US DOE Joint Genome Institute (JGI-PGF)"/>
            <person name="Walter F."/>
            <person name="Albersmeier A."/>
            <person name="Kalinowski J."/>
            <person name="Ruckert C."/>
        </authorList>
    </citation>
    <scope>NUCLEOTIDE SEQUENCE</scope>
    <source>
        <strain evidence="4">CGMCC 1.12426</strain>
    </source>
</reference>
<evidence type="ECO:0000256" key="1">
    <source>
        <dbReference type="ARBA" id="ARBA00010613"/>
    </source>
</evidence>
<organism evidence="4 5">
    <name type="scientific">Roseibium aquae</name>
    <dbReference type="NCBI Taxonomy" id="1323746"/>
    <lineage>
        <taxon>Bacteria</taxon>
        <taxon>Pseudomonadati</taxon>
        <taxon>Pseudomonadota</taxon>
        <taxon>Alphaproteobacteria</taxon>
        <taxon>Hyphomicrobiales</taxon>
        <taxon>Stappiaceae</taxon>
        <taxon>Roseibium</taxon>
    </lineage>
</organism>
<dbReference type="AlphaFoldDB" id="A0A916TNA2"/>